<dbReference type="NCBIfam" id="TIGR01783">
    <property type="entry name" value="TonB-siderophor"/>
    <property type="match status" value="1"/>
</dbReference>
<dbReference type="PROSITE" id="PS01156">
    <property type="entry name" value="TONB_DEPENDENT_REC_2"/>
    <property type="match status" value="1"/>
</dbReference>
<feature type="short sequence motif" description="TonB C-terminal box" evidence="15">
    <location>
        <begin position="712"/>
        <end position="729"/>
    </location>
</feature>
<evidence type="ECO:0000256" key="13">
    <source>
        <dbReference type="ARBA" id="ARBA00023237"/>
    </source>
</evidence>
<evidence type="ECO:0000256" key="2">
    <source>
        <dbReference type="ARBA" id="ARBA00009810"/>
    </source>
</evidence>
<evidence type="ECO:0000256" key="6">
    <source>
        <dbReference type="ARBA" id="ARBA00022692"/>
    </source>
</evidence>
<dbReference type="InterPro" id="IPR039426">
    <property type="entry name" value="TonB-dep_rcpt-like"/>
</dbReference>
<dbReference type="Pfam" id="PF00593">
    <property type="entry name" value="TonB_dep_Rec_b-barrel"/>
    <property type="match status" value="1"/>
</dbReference>
<keyword evidence="9" id="KW-0406">Ion transport</keyword>
<keyword evidence="7 17" id="KW-0732">Signal</keyword>
<evidence type="ECO:0000256" key="4">
    <source>
        <dbReference type="ARBA" id="ARBA00022452"/>
    </source>
</evidence>
<keyword evidence="4 14" id="KW-1134">Transmembrane beta strand</keyword>
<comment type="caution">
    <text evidence="20">The sequence shown here is derived from an EMBL/GenBank/DDBJ whole genome shotgun (WGS) entry which is preliminary data.</text>
</comment>
<dbReference type="InterPro" id="IPR037066">
    <property type="entry name" value="Plug_dom_sf"/>
</dbReference>
<keyword evidence="6 14" id="KW-0812">Transmembrane</keyword>
<keyword evidence="13 14" id="KW-0998">Cell outer membrane</keyword>
<evidence type="ECO:0000256" key="17">
    <source>
        <dbReference type="SAM" id="SignalP"/>
    </source>
</evidence>
<keyword evidence="10 16" id="KW-0798">TonB box</keyword>
<dbReference type="CDD" id="cd01347">
    <property type="entry name" value="ligand_gated_channel"/>
    <property type="match status" value="1"/>
</dbReference>
<dbReference type="InterPro" id="IPR010917">
    <property type="entry name" value="TonB_rcpt_CS"/>
</dbReference>
<dbReference type="RefSeq" id="WP_078189055.1">
    <property type="nucleotide sequence ID" value="NZ_JAMCOZ010000015.1"/>
</dbReference>
<dbReference type="InterPro" id="IPR000531">
    <property type="entry name" value="Beta-barrel_TonB"/>
</dbReference>
<evidence type="ECO:0000256" key="11">
    <source>
        <dbReference type="ARBA" id="ARBA00023136"/>
    </source>
</evidence>
<dbReference type="EMBL" id="MVKX01000001">
    <property type="protein sequence ID" value="OOV85585.1"/>
    <property type="molecule type" value="Genomic_DNA"/>
</dbReference>
<evidence type="ECO:0000313" key="21">
    <source>
        <dbReference type="Proteomes" id="UP000191160"/>
    </source>
</evidence>
<dbReference type="GO" id="GO:0015891">
    <property type="term" value="P:siderophore transport"/>
    <property type="evidence" value="ECO:0007669"/>
    <property type="project" value="InterPro"/>
</dbReference>
<evidence type="ECO:0000256" key="3">
    <source>
        <dbReference type="ARBA" id="ARBA00022448"/>
    </source>
</evidence>
<dbReference type="Proteomes" id="UP000191160">
    <property type="component" value="Unassembled WGS sequence"/>
</dbReference>
<keyword evidence="5" id="KW-0410">Iron transport</keyword>
<dbReference type="GO" id="GO:0038023">
    <property type="term" value="F:signaling receptor activity"/>
    <property type="evidence" value="ECO:0007669"/>
    <property type="project" value="InterPro"/>
</dbReference>
<proteinExistence type="inferred from homology"/>
<keyword evidence="12 20" id="KW-0675">Receptor</keyword>
<evidence type="ECO:0000256" key="14">
    <source>
        <dbReference type="PROSITE-ProRule" id="PRU01360"/>
    </source>
</evidence>
<dbReference type="InterPro" id="IPR036942">
    <property type="entry name" value="Beta-barrel_TonB_sf"/>
</dbReference>
<dbReference type="GO" id="GO:0015344">
    <property type="term" value="F:siderophore uptake transmembrane transporter activity"/>
    <property type="evidence" value="ECO:0007669"/>
    <property type="project" value="TreeGrafter"/>
</dbReference>
<reference evidence="20 21" key="1">
    <citation type="submission" date="2017-02" db="EMBL/GenBank/DDBJ databases">
        <title>Acinetobacter sp. ANC 4945, whole genome shotgun sequencing project.</title>
        <authorList>
            <person name="Radolfova-Krizova L."/>
            <person name="Al Atrouni A."/>
            <person name="Nemec A."/>
        </authorList>
    </citation>
    <scope>NUCLEOTIDE SEQUENCE [LARGE SCALE GENOMIC DNA]</scope>
    <source>
        <strain evidence="20 21">ANC 4945</strain>
    </source>
</reference>
<dbReference type="InterPro" id="IPR010105">
    <property type="entry name" value="TonB_sidphr_rcpt"/>
</dbReference>
<keyword evidence="21" id="KW-1185">Reference proteome</keyword>
<keyword evidence="3 14" id="KW-0813">Transport</keyword>
<dbReference type="SUPFAM" id="SSF56935">
    <property type="entry name" value="Porins"/>
    <property type="match status" value="1"/>
</dbReference>
<sequence>MLKMKQLCVMMACATQGFTYVYANEVAETEHPAANIDSTEVQTLEAINVVVSADASANGLMKPYAGGQVATGGKVGIFGNQKNLETPFNITSYTQQYIQDRQAKSVGDVLQADAGVRTAKGYGNFQEAYFIRGFALASDDTAYNGLYGILPRQYIPTELFERVEVFKGASAFLNGAIPGGTGIGGSINLLPKRASNDPLTRVTVGTNFNGAYVASDVSRRFGTDDQFGMRVNTAYHDGGTEIDQEKKTLGLALIAADYKGERLRLSGDFGYNNNRLSENRPSLRLTNAVTQLPSAAQYANYHGQAWTYSNEEDLFGSVRAEYDLTDATTAYAAYGFRKSEEAGVYSSQQLSDTAAGTAKLSASMIPRKDRNHSAELGVKTKFETGALKHQVVASGSLYRADKRYSYGYATSLNDNFYDPIYTEDSNIDKWLGVEGTYPKAGVSTLKSFALGDNISMLDDRLTLMLGARYQEVDQDVYSYGTYKYNINKNQLTPALGVSYKLTPEWSMYANYIEALVQGEAILDSEGNNFIADPFVSKQKELGVKYENGLIGGTLNYFYTDRQKASVNSSGTAQISQATNIHQGLEFNAYGQLTDSIKILGGATWIDTEQKDTYQGLFDGHRVIGVPEFQANVEADWKLPIEQDVSVNGRVVYTGSTYANNANTLKLKDWTRVDLGANYKTQIKSVPTSLIFSVTNVLDKDYWASASVNDYTYLSLSEPRTFKLSATFDF</sequence>
<dbReference type="AlphaFoldDB" id="A0A1T1H721"/>
<dbReference type="PANTHER" id="PTHR32552:SF82">
    <property type="entry name" value="FCUA PROTEIN"/>
    <property type="match status" value="1"/>
</dbReference>
<dbReference type="Gene3D" id="2.40.170.20">
    <property type="entry name" value="TonB-dependent receptor, beta-barrel domain"/>
    <property type="match status" value="1"/>
</dbReference>
<organism evidence="20 21">
    <name type="scientific">Acinetobacter amyesii</name>
    <dbReference type="NCBI Taxonomy" id="2942470"/>
    <lineage>
        <taxon>Bacteria</taxon>
        <taxon>Pseudomonadati</taxon>
        <taxon>Pseudomonadota</taxon>
        <taxon>Gammaproteobacteria</taxon>
        <taxon>Moraxellales</taxon>
        <taxon>Moraxellaceae</taxon>
        <taxon>Acinetobacter</taxon>
    </lineage>
</organism>
<keyword evidence="11 14" id="KW-0472">Membrane</keyword>
<feature type="signal peptide" evidence="17">
    <location>
        <begin position="1"/>
        <end position="23"/>
    </location>
</feature>
<protein>
    <submittedName>
        <fullName evidence="20">TonB-dependent siderophore receptor</fullName>
    </submittedName>
</protein>
<name>A0A1T1H721_9GAMM</name>
<evidence type="ECO:0000256" key="16">
    <source>
        <dbReference type="RuleBase" id="RU003357"/>
    </source>
</evidence>
<evidence type="ECO:0000256" key="8">
    <source>
        <dbReference type="ARBA" id="ARBA00023004"/>
    </source>
</evidence>
<evidence type="ECO:0000256" key="9">
    <source>
        <dbReference type="ARBA" id="ARBA00023065"/>
    </source>
</evidence>
<dbReference type="Gene3D" id="2.170.130.10">
    <property type="entry name" value="TonB-dependent receptor, plug domain"/>
    <property type="match status" value="1"/>
</dbReference>
<dbReference type="InterPro" id="IPR012910">
    <property type="entry name" value="Plug_dom"/>
</dbReference>
<evidence type="ECO:0000256" key="15">
    <source>
        <dbReference type="PROSITE-ProRule" id="PRU10144"/>
    </source>
</evidence>
<evidence type="ECO:0000259" key="18">
    <source>
        <dbReference type="Pfam" id="PF00593"/>
    </source>
</evidence>
<evidence type="ECO:0000256" key="10">
    <source>
        <dbReference type="ARBA" id="ARBA00023077"/>
    </source>
</evidence>
<feature type="domain" description="TonB-dependent receptor-like beta-barrel" evidence="18">
    <location>
        <begin position="265"/>
        <end position="696"/>
    </location>
</feature>
<keyword evidence="8" id="KW-0408">Iron</keyword>
<feature type="domain" description="TonB-dependent receptor plug" evidence="19">
    <location>
        <begin position="84"/>
        <end position="176"/>
    </location>
</feature>
<dbReference type="PROSITE" id="PS52016">
    <property type="entry name" value="TONB_DEPENDENT_REC_3"/>
    <property type="match status" value="1"/>
</dbReference>
<dbReference type="PANTHER" id="PTHR32552">
    <property type="entry name" value="FERRICHROME IRON RECEPTOR-RELATED"/>
    <property type="match status" value="1"/>
</dbReference>
<evidence type="ECO:0000256" key="12">
    <source>
        <dbReference type="ARBA" id="ARBA00023170"/>
    </source>
</evidence>
<comment type="similarity">
    <text evidence="2 14 16">Belongs to the TonB-dependent receptor family.</text>
</comment>
<dbReference type="Pfam" id="PF07715">
    <property type="entry name" value="Plug"/>
    <property type="match status" value="1"/>
</dbReference>
<accession>A0A1T1H721</accession>
<dbReference type="GO" id="GO:0009279">
    <property type="term" value="C:cell outer membrane"/>
    <property type="evidence" value="ECO:0007669"/>
    <property type="project" value="UniProtKB-SubCell"/>
</dbReference>
<evidence type="ECO:0000256" key="5">
    <source>
        <dbReference type="ARBA" id="ARBA00022496"/>
    </source>
</evidence>
<gene>
    <name evidence="20" type="ORF">B1202_02805</name>
</gene>
<evidence type="ECO:0000256" key="1">
    <source>
        <dbReference type="ARBA" id="ARBA00004571"/>
    </source>
</evidence>
<evidence type="ECO:0000256" key="7">
    <source>
        <dbReference type="ARBA" id="ARBA00022729"/>
    </source>
</evidence>
<feature type="chain" id="PRO_5012955980" evidence="17">
    <location>
        <begin position="24"/>
        <end position="729"/>
    </location>
</feature>
<evidence type="ECO:0000259" key="19">
    <source>
        <dbReference type="Pfam" id="PF07715"/>
    </source>
</evidence>
<comment type="subcellular location">
    <subcellularLocation>
        <location evidence="1 14">Cell outer membrane</location>
        <topology evidence="1 14">Multi-pass membrane protein</topology>
    </subcellularLocation>
</comment>
<evidence type="ECO:0000313" key="20">
    <source>
        <dbReference type="EMBL" id="OOV85585.1"/>
    </source>
</evidence>